<name>A0A1B6KQB5_9HEMI</name>
<gene>
    <name evidence="1" type="ORF">g.53635</name>
</gene>
<dbReference type="PANTHER" id="PTHR46599">
    <property type="entry name" value="PIGGYBAC TRANSPOSABLE ELEMENT-DERIVED PROTEIN 4"/>
    <property type="match status" value="1"/>
</dbReference>
<dbReference type="EMBL" id="GEBQ01026339">
    <property type="protein sequence ID" value="JAT13638.1"/>
    <property type="molecule type" value="Transcribed_RNA"/>
</dbReference>
<protein>
    <recommendedName>
        <fullName evidence="2">PiggyBac transposable element-derived protein domain-containing protein</fullName>
    </recommendedName>
</protein>
<evidence type="ECO:0008006" key="2">
    <source>
        <dbReference type="Google" id="ProtNLM"/>
    </source>
</evidence>
<sequence>GVDVLDMRCAIYSSGRRTRRWPLAVFYRMINIASSNAYILYLCYRGCPVVPRFQFIKELANELIKPFLQARLQVPTLRRDVREEIIEILEGKPNARQAQPNIIPSDTMAKRKTCSKCPSAKKRKTQYKCIRCDNAICLECSRKVCTSCAPECVEQD</sequence>
<organism evidence="1">
    <name type="scientific">Graphocephala atropunctata</name>
    <dbReference type="NCBI Taxonomy" id="36148"/>
    <lineage>
        <taxon>Eukaryota</taxon>
        <taxon>Metazoa</taxon>
        <taxon>Ecdysozoa</taxon>
        <taxon>Arthropoda</taxon>
        <taxon>Hexapoda</taxon>
        <taxon>Insecta</taxon>
        <taxon>Pterygota</taxon>
        <taxon>Neoptera</taxon>
        <taxon>Paraneoptera</taxon>
        <taxon>Hemiptera</taxon>
        <taxon>Auchenorrhyncha</taxon>
        <taxon>Membracoidea</taxon>
        <taxon>Cicadellidae</taxon>
        <taxon>Cicadellinae</taxon>
        <taxon>Cicadellini</taxon>
        <taxon>Graphocephala</taxon>
    </lineage>
</organism>
<accession>A0A1B6KQB5</accession>
<reference evidence="1" key="1">
    <citation type="submission" date="2015-11" db="EMBL/GenBank/DDBJ databases">
        <title>De novo transcriptome assembly of four potential Pierce s Disease insect vectors from Arizona vineyards.</title>
        <authorList>
            <person name="Tassone E.E."/>
        </authorList>
    </citation>
    <scope>NUCLEOTIDE SEQUENCE</scope>
</reference>
<dbReference type="PANTHER" id="PTHR46599:SF6">
    <property type="entry name" value="DUAL SPECIFICITY PHOSPHATASE 26"/>
    <property type="match status" value="1"/>
</dbReference>
<feature type="non-terminal residue" evidence="1">
    <location>
        <position position="1"/>
    </location>
</feature>
<dbReference type="AlphaFoldDB" id="A0A1B6KQB5"/>
<proteinExistence type="predicted"/>
<evidence type="ECO:0000313" key="1">
    <source>
        <dbReference type="EMBL" id="JAT13638.1"/>
    </source>
</evidence>